<accession>A0A401TV55</accession>
<reference evidence="2 3" key="1">
    <citation type="journal article" date="2018" name="Nat. Ecol. Evol.">
        <title>Shark genomes provide insights into elasmobranch evolution and the origin of vertebrates.</title>
        <authorList>
            <person name="Hara Y"/>
            <person name="Yamaguchi K"/>
            <person name="Onimaru K"/>
            <person name="Kadota M"/>
            <person name="Koyanagi M"/>
            <person name="Keeley SD"/>
            <person name="Tatsumi K"/>
            <person name="Tanaka K"/>
            <person name="Motone F"/>
            <person name="Kageyama Y"/>
            <person name="Nozu R"/>
            <person name="Adachi N"/>
            <person name="Nishimura O"/>
            <person name="Nakagawa R"/>
            <person name="Tanegashima C"/>
            <person name="Kiyatake I"/>
            <person name="Matsumoto R"/>
            <person name="Murakumo K"/>
            <person name="Nishida K"/>
            <person name="Terakita A"/>
            <person name="Kuratani S"/>
            <person name="Sato K"/>
            <person name="Hyodo S Kuraku.S."/>
        </authorList>
    </citation>
    <scope>NUCLEOTIDE SEQUENCE [LARGE SCALE GENOMIC DNA]</scope>
</reference>
<evidence type="ECO:0000256" key="1">
    <source>
        <dbReference type="SAM" id="MobiDB-lite"/>
    </source>
</evidence>
<feature type="region of interest" description="Disordered" evidence="1">
    <location>
        <begin position="1"/>
        <end position="29"/>
    </location>
</feature>
<evidence type="ECO:0000313" key="3">
    <source>
        <dbReference type="Proteomes" id="UP000287033"/>
    </source>
</evidence>
<keyword evidence="3" id="KW-1185">Reference proteome</keyword>
<feature type="compositionally biased region" description="Basic residues" evidence="1">
    <location>
        <begin position="60"/>
        <end position="69"/>
    </location>
</feature>
<name>A0A401TV55_CHIPU</name>
<gene>
    <name evidence="2" type="ORF">chiPu_0030359</name>
</gene>
<feature type="non-terminal residue" evidence="2">
    <location>
        <position position="251"/>
    </location>
</feature>
<dbReference type="Proteomes" id="UP000287033">
    <property type="component" value="Unassembled WGS sequence"/>
</dbReference>
<organism evidence="2 3">
    <name type="scientific">Chiloscyllium punctatum</name>
    <name type="common">Brownbanded bambooshark</name>
    <name type="synonym">Hemiscyllium punctatum</name>
    <dbReference type="NCBI Taxonomy" id="137246"/>
    <lineage>
        <taxon>Eukaryota</taxon>
        <taxon>Metazoa</taxon>
        <taxon>Chordata</taxon>
        <taxon>Craniata</taxon>
        <taxon>Vertebrata</taxon>
        <taxon>Chondrichthyes</taxon>
        <taxon>Elasmobranchii</taxon>
        <taxon>Galeomorphii</taxon>
        <taxon>Galeoidea</taxon>
        <taxon>Orectolobiformes</taxon>
        <taxon>Hemiscylliidae</taxon>
        <taxon>Chiloscyllium</taxon>
    </lineage>
</organism>
<dbReference type="AlphaFoldDB" id="A0A401TV55"/>
<comment type="caution">
    <text evidence="2">The sequence shown here is derived from an EMBL/GenBank/DDBJ whole genome shotgun (WGS) entry which is preliminary data.</text>
</comment>
<dbReference type="EMBL" id="BEZZ01181108">
    <property type="protein sequence ID" value="GCC46523.1"/>
    <property type="molecule type" value="Genomic_DNA"/>
</dbReference>
<feature type="region of interest" description="Disordered" evidence="1">
    <location>
        <begin position="47"/>
        <end position="92"/>
    </location>
</feature>
<protein>
    <submittedName>
        <fullName evidence="2">Uncharacterized protein</fullName>
    </submittedName>
</protein>
<feature type="compositionally biased region" description="Basic residues" evidence="1">
    <location>
        <begin position="1"/>
        <end position="11"/>
    </location>
</feature>
<feature type="non-terminal residue" evidence="2">
    <location>
        <position position="1"/>
    </location>
</feature>
<sequence>RVLRRRARRHPDRGAVGHGAQRYQGDQGVEEPACDLRVARRHSDLHRAGSGALAGDVGHAARRHGRRLCGRSPDPGASRDHRPPVRHCGGSGDDRALRRAILVLGGAREPRLPARELLGLGVFARSGYRFARRKRAKRNLMRRHPGAGFALGSRDLDIGHLLGDFAAVRDRVGTSLERRQVEPFVRRDEVDHAGTAARPIHAALEQHVLDCSRSNRDRAFLIDDPLKHYRHSPFCCWPPSPERGPRPLFKR</sequence>
<proteinExistence type="predicted"/>
<evidence type="ECO:0000313" key="2">
    <source>
        <dbReference type="EMBL" id="GCC46523.1"/>
    </source>
</evidence>